<feature type="region of interest" description="Disordered" evidence="1">
    <location>
        <begin position="87"/>
        <end position="108"/>
    </location>
</feature>
<feature type="region of interest" description="Disordered" evidence="1">
    <location>
        <begin position="159"/>
        <end position="241"/>
    </location>
</feature>
<dbReference type="GO" id="GO:0051082">
    <property type="term" value="F:unfolded protein binding"/>
    <property type="evidence" value="ECO:0007669"/>
    <property type="project" value="TreeGrafter"/>
</dbReference>
<dbReference type="PRINTS" id="PR00625">
    <property type="entry name" value="JDOMAIN"/>
</dbReference>
<gene>
    <name evidence="3" type="ORF">D7S86_17855</name>
</gene>
<feature type="compositionally biased region" description="Basic and acidic residues" evidence="1">
    <location>
        <begin position="87"/>
        <end position="104"/>
    </location>
</feature>
<feature type="domain" description="J" evidence="2">
    <location>
        <begin position="3"/>
        <end position="69"/>
    </location>
</feature>
<dbReference type="GO" id="GO:0005737">
    <property type="term" value="C:cytoplasm"/>
    <property type="evidence" value="ECO:0007669"/>
    <property type="project" value="TreeGrafter"/>
</dbReference>
<name>A0A494XQ38_9BURK</name>
<dbReference type="Gene3D" id="1.10.287.110">
    <property type="entry name" value="DnaJ domain"/>
    <property type="match status" value="1"/>
</dbReference>
<protein>
    <submittedName>
        <fullName evidence="3">J domain-containing protein</fullName>
    </submittedName>
</protein>
<dbReference type="InterPro" id="IPR018253">
    <property type="entry name" value="DnaJ_domain_CS"/>
</dbReference>
<dbReference type="InterPro" id="IPR001623">
    <property type="entry name" value="DnaJ_domain"/>
</dbReference>
<dbReference type="GO" id="GO:0051087">
    <property type="term" value="F:protein-folding chaperone binding"/>
    <property type="evidence" value="ECO:0007669"/>
    <property type="project" value="TreeGrafter"/>
</dbReference>
<evidence type="ECO:0000259" key="2">
    <source>
        <dbReference type="PROSITE" id="PS50076"/>
    </source>
</evidence>
<dbReference type="GO" id="GO:0044183">
    <property type="term" value="F:protein folding chaperone"/>
    <property type="evidence" value="ECO:0007669"/>
    <property type="project" value="TreeGrafter"/>
</dbReference>
<dbReference type="Pfam" id="PF00226">
    <property type="entry name" value="DnaJ"/>
    <property type="match status" value="1"/>
</dbReference>
<evidence type="ECO:0000313" key="3">
    <source>
        <dbReference type="EMBL" id="RKP51821.1"/>
    </source>
</evidence>
<accession>A0A494XQ38</accession>
<proteinExistence type="predicted"/>
<evidence type="ECO:0000256" key="1">
    <source>
        <dbReference type="SAM" id="MobiDB-lite"/>
    </source>
</evidence>
<feature type="compositionally biased region" description="Basic and acidic residues" evidence="1">
    <location>
        <begin position="202"/>
        <end position="215"/>
    </location>
</feature>
<dbReference type="PANTHER" id="PTHR43948">
    <property type="entry name" value="DNAJ HOMOLOG SUBFAMILY B"/>
    <property type="match status" value="1"/>
</dbReference>
<dbReference type="CDD" id="cd06257">
    <property type="entry name" value="DnaJ"/>
    <property type="match status" value="1"/>
</dbReference>
<dbReference type="OrthoDB" id="9779622at2"/>
<dbReference type="SUPFAM" id="SSF46565">
    <property type="entry name" value="Chaperone J-domain"/>
    <property type="match status" value="1"/>
</dbReference>
<comment type="caution">
    <text evidence="3">The sequence shown here is derived from an EMBL/GenBank/DDBJ whole genome shotgun (WGS) entry which is preliminary data.</text>
</comment>
<dbReference type="PANTHER" id="PTHR43948:SF10">
    <property type="entry name" value="MRJ, ISOFORM E"/>
    <property type="match status" value="1"/>
</dbReference>
<reference evidence="3 4" key="1">
    <citation type="submission" date="2018-10" db="EMBL/GenBank/DDBJ databases">
        <title>Robbsia sp. DHC34, isolated from soil.</title>
        <authorList>
            <person name="Gao Z.-H."/>
            <person name="Qiu L.-H."/>
        </authorList>
    </citation>
    <scope>NUCLEOTIDE SEQUENCE [LARGE SCALE GENOMIC DNA]</scope>
    <source>
        <strain evidence="3 4">DHC34</strain>
    </source>
</reference>
<sequence length="261" mass="28958">MTTLYDTLGVNEHASPDELKRAYRKATMKWHPDRNAGNEAAAHAAFQEVKAAYAILSDPAQREEYDTIFAAEMRRWTERHEAEDRARAARERAERERTEREAREQAAAQARYAEHVASAMRHAAQGYNRDVVFGVLLGRGCDAAEAQRIADSVSAWHGTHADVNPDVRTADAVEPNDIEERAQSASTARGDRAAMRVAPAGDADRADTSRAESPRKTAHARKPAQTRPATSPDNTTHDTHAETPAHLFGTLWYHFLNGLKP</sequence>
<keyword evidence="4" id="KW-1185">Reference proteome</keyword>
<dbReference type="PROSITE" id="PS50076">
    <property type="entry name" value="DNAJ_2"/>
    <property type="match status" value="1"/>
</dbReference>
<dbReference type="PROSITE" id="PS00636">
    <property type="entry name" value="DNAJ_1"/>
    <property type="match status" value="1"/>
</dbReference>
<dbReference type="AlphaFoldDB" id="A0A494XQ38"/>
<dbReference type="Proteomes" id="UP000270342">
    <property type="component" value="Unassembled WGS sequence"/>
</dbReference>
<organism evidence="3 4">
    <name type="scientific">Pararobbsia silviterrae</name>
    <dbReference type="NCBI Taxonomy" id="1792498"/>
    <lineage>
        <taxon>Bacteria</taxon>
        <taxon>Pseudomonadati</taxon>
        <taxon>Pseudomonadota</taxon>
        <taxon>Betaproteobacteria</taxon>
        <taxon>Burkholderiales</taxon>
        <taxon>Burkholderiaceae</taxon>
        <taxon>Pararobbsia</taxon>
    </lineage>
</organism>
<dbReference type="EMBL" id="RBZU01000008">
    <property type="protein sequence ID" value="RKP51821.1"/>
    <property type="molecule type" value="Genomic_DNA"/>
</dbReference>
<dbReference type="SMART" id="SM00271">
    <property type="entry name" value="DnaJ"/>
    <property type="match status" value="1"/>
</dbReference>
<dbReference type="RefSeq" id="WP_121088224.1">
    <property type="nucleotide sequence ID" value="NZ_RBZU01000008.1"/>
</dbReference>
<dbReference type="InterPro" id="IPR036869">
    <property type="entry name" value="J_dom_sf"/>
</dbReference>
<evidence type="ECO:0000313" key="4">
    <source>
        <dbReference type="Proteomes" id="UP000270342"/>
    </source>
</evidence>
<feature type="compositionally biased region" description="Basic and acidic residues" evidence="1">
    <location>
        <begin position="159"/>
        <end position="171"/>
    </location>
</feature>